<protein>
    <submittedName>
        <fullName evidence="1">Phage portal protein BeeE</fullName>
    </submittedName>
</protein>
<evidence type="ECO:0000313" key="2">
    <source>
        <dbReference type="Proteomes" id="UP000325105"/>
    </source>
</evidence>
<name>A0A5S5D1Y4_9SPHI</name>
<dbReference type="OrthoDB" id="939858at2"/>
<accession>A0A5S5D1Y4</accession>
<gene>
    <name evidence="1" type="ORF">BC792_12715</name>
</gene>
<comment type="caution">
    <text evidence="1">The sequence shown here is derived from an EMBL/GenBank/DDBJ whole genome shotgun (WGS) entry which is preliminary data.</text>
</comment>
<dbReference type="InterPro" id="IPR006944">
    <property type="entry name" value="Phage/GTA_portal"/>
</dbReference>
<dbReference type="Pfam" id="PF04860">
    <property type="entry name" value="Phage_portal"/>
    <property type="match status" value="1"/>
</dbReference>
<evidence type="ECO:0000313" key="1">
    <source>
        <dbReference type="EMBL" id="TYP89414.1"/>
    </source>
</evidence>
<dbReference type="EMBL" id="VNHX01000027">
    <property type="protein sequence ID" value="TYP89414.1"/>
    <property type="molecule type" value="Genomic_DNA"/>
</dbReference>
<dbReference type="AlphaFoldDB" id="A0A5S5D1Y4"/>
<reference evidence="1 2" key="1">
    <citation type="submission" date="2019-07" db="EMBL/GenBank/DDBJ databases">
        <title>Genomic Encyclopedia of Archaeal and Bacterial Type Strains, Phase II (KMG-II): from individual species to whole genera.</title>
        <authorList>
            <person name="Goeker M."/>
        </authorList>
    </citation>
    <scope>NUCLEOTIDE SEQUENCE [LARGE SCALE GENOMIC DNA]</scope>
    <source>
        <strain evidence="1 2">DSM 18850</strain>
    </source>
</reference>
<proteinExistence type="predicted"/>
<organism evidence="1 2">
    <name type="scientific">Sphingobacterium allocomposti</name>
    <dbReference type="NCBI Taxonomy" id="415956"/>
    <lineage>
        <taxon>Bacteria</taxon>
        <taxon>Pseudomonadati</taxon>
        <taxon>Bacteroidota</taxon>
        <taxon>Sphingobacteriia</taxon>
        <taxon>Sphingobacteriales</taxon>
        <taxon>Sphingobacteriaceae</taxon>
        <taxon>Sphingobacterium</taxon>
    </lineage>
</organism>
<dbReference type="RefSeq" id="WP_148910013.1">
    <property type="nucleotide sequence ID" value="NZ_VNHX01000027.1"/>
</dbReference>
<keyword evidence="2" id="KW-1185">Reference proteome</keyword>
<dbReference type="Proteomes" id="UP000325105">
    <property type="component" value="Unassembled WGS sequence"/>
</dbReference>
<sequence length="460" mass="52593">MSSLGTLVSKALGFNSDRRRVENQLNEILYGNLINFKDVVFYNYCKEDFITKGYMANAEVYSIVRKIVDKCSFAPMYVYIDKEDKKAMRYKSCKRSIDRVEHAKYNIYRTKSLDFAPENNDLSRLIDRPNEQQTWAELVELLRIFYFVQGEAFLYRETAEGSDIAQSVHVCPANLMEPVFGGTIDGPITGWKLNMLNGSIRKLDAKDVFQLKMANPKFDSMGSQLRGMSPLEAGQRYLQLDDSAVKAWLNGVVNEGAKGLISPNHADPKLWLSPTQVDALQDSIEKKIHGTENKNKVIASAMPLQYTAIGLSPQALAVIDGLKYSNIKLCDLWGVPPVLFDPNPTYQNMKEARERFVNEVILPYLSKEEDALNRWLVEPFRRQDKRNYVLDYDTSVYDELKLDLEERKALAEILSINEMRVLEGWEELPEEVANQVFISQGKVPLSEYEMGITLNDDLNK</sequence>